<evidence type="ECO:0000313" key="1">
    <source>
        <dbReference type="EMBL" id="MEK0083713.1"/>
    </source>
</evidence>
<gene>
    <name evidence="1" type="ORF">U1T56_11155</name>
</gene>
<protein>
    <submittedName>
        <fullName evidence="1">Type II toxin-antitoxin system VapB family antitoxin</fullName>
    </submittedName>
</protein>
<organism evidence="1 2">
    <name type="scientific">Benzoatithermus flavus</name>
    <dbReference type="NCBI Taxonomy" id="3108223"/>
    <lineage>
        <taxon>Bacteria</taxon>
        <taxon>Pseudomonadati</taxon>
        <taxon>Pseudomonadota</taxon>
        <taxon>Alphaproteobacteria</taxon>
        <taxon>Geminicoccales</taxon>
        <taxon>Geminicoccaceae</taxon>
        <taxon>Benzoatithermus</taxon>
    </lineage>
</organism>
<dbReference type="Pfam" id="PF07704">
    <property type="entry name" value="PSK_trans_fac"/>
    <property type="match status" value="1"/>
</dbReference>
<accession>A0ABU8XRC2</accession>
<reference evidence="1 2" key="1">
    <citation type="submission" date="2024-01" db="EMBL/GenBank/DDBJ databases">
        <title>Multi-omics insights into the function and evolution of sodium benzoate biodegradation pathways in Benzoatithermus flavus gen. nov., sp. nov. from hot spring.</title>
        <authorList>
            <person name="Hu C.-J."/>
            <person name="Li W.-J."/>
        </authorList>
    </citation>
    <scope>NUCLEOTIDE SEQUENCE [LARGE SCALE GENOMIC DNA]</scope>
    <source>
        <strain evidence="1 2">SYSU G07066</strain>
    </source>
</reference>
<keyword evidence="2" id="KW-1185">Reference proteome</keyword>
<dbReference type="Proteomes" id="UP001375743">
    <property type="component" value="Unassembled WGS sequence"/>
</dbReference>
<dbReference type="RefSeq" id="WP_418159557.1">
    <property type="nucleotide sequence ID" value="NZ_JBBLZC010000009.1"/>
</dbReference>
<proteinExistence type="predicted"/>
<comment type="caution">
    <text evidence="1">The sequence shown here is derived from an EMBL/GenBank/DDBJ whole genome shotgun (WGS) entry which is preliminary data.</text>
</comment>
<name>A0ABU8XRC2_9PROT</name>
<sequence>MLKIGDAETDQLARELAELTGEKIADAVRKAIQERLARECRRRERGPLGRIEEIVCAYNAKPVLDPRTPGDMLYDECGLPK</sequence>
<dbReference type="EMBL" id="JBBLZC010000009">
    <property type="protein sequence ID" value="MEK0083713.1"/>
    <property type="molecule type" value="Genomic_DNA"/>
</dbReference>
<evidence type="ECO:0000313" key="2">
    <source>
        <dbReference type="Proteomes" id="UP001375743"/>
    </source>
</evidence>
<dbReference type="InterPro" id="IPR011660">
    <property type="entry name" value="VapB-like"/>
</dbReference>